<gene>
    <name evidence="1" type="ORF">METZ01_LOCUS198536</name>
</gene>
<dbReference type="EMBL" id="UINC01042696">
    <property type="protein sequence ID" value="SVB45682.1"/>
    <property type="molecule type" value="Genomic_DNA"/>
</dbReference>
<sequence>MIDIDLQVLETVEGISSRAIESKIRNYHKRNLIVYNV</sequence>
<name>A0A382E5S5_9ZZZZ</name>
<organism evidence="1">
    <name type="scientific">marine metagenome</name>
    <dbReference type="NCBI Taxonomy" id="408172"/>
    <lineage>
        <taxon>unclassified sequences</taxon>
        <taxon>metagenomes</taxon>
        <taxon>ecological metagenomes</taxon>
    </lineage>
</organism>
<proteinExistence type="predicted"/>
<accession>A0A382E5S5</accession>
<protein>
    <submittedName>
        <fullName evidence="1">Uncharacterized protein</fullName>
    </submittedName>
</protein>
<dbReference type="AlphaFoldDB" id="A0A382E5S5"/>
<evidence type="ECO:0000313" key="1">
    <source>
        <dbReference type="EMBL" id="SVB45682.1"/>
    </source>
</evidence>
<reference evidence="1" key="1">
    <citation type="submission" date="2018-05" db="EMBL/GenBank/DDBJ databases">
        <authorList>
            <person name="Lanie J.A."/>
            <person name="Ng W.-L."/>
            <person name="Kazmierczak K.M."/>
            <person name="Andrzejewski T.M."/>
            <person name="Davidsen T.M."/>
            <person name="Wayne K.J."/>
            <person name="Tettelin H."/>
            <person name="Glass J.I."/>
            <person name="Rusch D."/>
            <person name="Podicherti R."/>
            <person name="Tsui H.-C.T."/>
            <person name="Winkler M.E."/>
        </authorList>
    </citation>
    <scope>NUCLEOTIDE SEQUENCE</scope>
</reference>